<organism evidence="2 3">
    <name type="scientific">Agrobacterium rubi TR3 = NBRC 13261</name>
    <dbReference type="NCBI Taxonomy" id="1368415"/>
    <lineage>
        <taxon>Bacteria</taxon>
        <taxon>Pseudomonadati</taxon>
        <taxon>Pseudomonadota</taxon>
        <taxon>Alphaproteobacteria</taxon>
        <taxon>Hyphomicrobiales</taxon>
        <taxon>Rhizobiaceae</taxon>
        <taxon>Rhizobium/Agrobacterium group</taxon>
        <taxon>Agrobacterium</taxon>
    </lineage>
</organism>
<dbReference type="EMBL" id="BBJU01000020">
    <property type="protein sequence ID" value="GAK71765.1"/>
    <property type="molecule type" value="Genomic_DNA"/>
</dbReference>
<dbReference type="Gene3D" id="3.40.50.150">
    <property type="entry name" value="Vaccinia Virus protein VP39"/>
    <property type="match status" value="1"/>
</dbReference>
<dbReference type="GO" id="GO:0000271">
    <property type="term" value="P:polysaccharide biosynthetic process"/>
    <property type="evidence" value="ECO:0007669"/>
    <property type="project" value="InterPro"/>
</dbReference>
<evidence type="ECO:0000313" key="2">
    <source>
        <dbReference type="EMBL" id="GAK71765.1"/>
    </source>
</evidence>
<sequence>MFSQFCSVLASRPIDVHLKPVAHGMHNVPRRARANGVVFSYHSIGTEQNVWRIKETPIAGWYSFDPNGFSGWSSLAKFPTSHLSRIRGCDPEASRAYVQRLKDNLRRQNVSKYSQSTEAFGLDRPYVYFPLQLIDDPVSEFCRLNPFDVIVRAAELAQKSGYFLVLKRHPLCRSAVVKEVLEEVQKAFSSVVVSNASIHQHLEGCRSVIVANSGVGLEALMYSKPVFSFAASEYELATTAIGSLDELDAAFAAELPDNSAWMAQFLHYYLEYCCFSIYDNNSLERHVSRALAGVSANVVKVGSDESEAGVHQDNDRLSAALADAQAENANLRQVATQAVELAARLKKQAESQGGQSTGSGHTVAAATEVATRLHAGGLAASFGETILGTTIRSAYSAYADMAMTAMRSPELRRHVEVEMLTSAYAAGMDPTLTHKNRTATDYQRLHDHDRGYQDNNWLVDHCDVIASVNPGVVIEIGCGNGRFLRKIASVVPNVIGLDWARAPQLAVIPNNVEFRTADVLKDDIPTGHVCVSADVLEHFEPHALPALVKKLHEAARYNYHVIACYDDGHSHCSVFHPGQWLALFKTISPDYRLVATITRPGRPDRIACVITNISGAEKFFPKLGPLTGSWETDTGQKITFANNFTFEVGGETAGAWFPMANGTGAMKWTAGNIDYVSLNTDGGTLGVKNMEGATFSVKRTV</sequence>
<dbReference type="InterPro" id="IPR007833">
    <property type="entry name" value="Capsule_polysaccharide_synth"/>
</dbReference>
<keyword evidence="1" id="KW-0175">Coiled coil</keyword>
<protein>
    <recommendedName>
        <fullName evidence="4">Capsule polysaccharide biosynthesis protein</fullName>
    </recommendedName>
</protein>
<proteinExistence type="predicted"/>
<dbReference type="eggNOG" id="COG0438">
    <property type="taxonomic scope" value="Bacteria"/>
</dbReference>
<dbReference type="InterPro" id="IPR029063">
    <property type="entry name" value="SAM-dependent_MTases_sf"/>
</dbReference>
<evidence type="ECO:0000313" key="3">
    <source>
        <dbReference type="Proteomes" id="UP000028701"/>
    </source>
</evidence>
<name>A0A081CYL9_9HYPH</name>
<gene>
    <name evidence="2" type="ORF">RRU01S_20_00260</name>
</gene>
<reference evidence="2 3" key="1">
    <citation type="submission" date="2014-08" db="EMBL/GenBank/DDBJ databases">
        <title>Whole genome shotgun sequence of Rhizobium rubi NBRC 13261.</title>
        <authorList>
            <person name="Katano-Makiyama Y."/>
            <person name="Hosoyama A."/>
            <person name="Hashimoto M."/>
            <person name="Hosoyama Y."/>
            <person name="Noguchi M."/>
            <person name="Tsuchikane K."/>
            <person name="Uohara A."/>
            <person name="Ohji S."/>
            <person name="Ichikawa N."/>
            <person name="Kimura A."/>
            <person name="Yamazoe A."/>
            <person name="Fujita N."/>
        </authorList>
    </citation>
    <scope>NUCLEOTIDE SEQUENCE [LARGE SCALE GENOMIC DNA]</scope>
    <source>
        <strain evidence="2 3">NBRC 13261</strain>
    </source>
</reference>
<evidence type="ECO:0000256" key="1">
    <source>
        <dbReference type="SAM" id="Coils"/>
    </source>
</evidence>
<evidence type="ECO:0008006" key="4">
    <source>
        <dbReference type="Google" id="ProtNLM"/>
    </source>
</evidence>
<dbReference type="Proteomes" id="UP000028701">
    <property type="component" value="Unassembled WGS sequence"/>
</dbReference>
<dbReference type="GO" id="GO:0015774">
    <property type="term" value="P:polysaccharide transport"/>
    <property type="evidence" value="ECO:0007669"/>
    <property type="project" value="InterPro"/>
</dbReference>
<dbReference type="CDD" id="cd02440">
    <property type="entry name" value="AdoMet_MTases"/>
    <property type="match status" value="1"/>
</dbReference>
<comment type="caution">
    <text evidence="2">The sequence shown here is derived from an EMBL/GenBank/DDBJ whole genome shotgun (WGS) entry which is preliminary data.</text>
</comment>
<feature type="coiled-coil region" evidence="1">
    <location>
        <begin position="314"/>
        <end position="348"/>
    </location>
</feature>
<accession>A0A081CYL9</accession>
<dbReference type="SUPFAM" id="SSF53335">
    <property type="entry name" value="S-adenosyl-L-methionine-dependent methyltransferases"/>
    <property type="match status" value="1"/>
</dbReference>
<dbReference type="Pfam" id="PF05159">
    <property type="entry name" value="Capsule_synth"/>
    <property type="match status" value="1"/>
</dbReference>
<dbReference type="AlphaFoldDB" id="A0A081CYL9"/>